<dbReference type="Proteomes" id="UP000242683">
    <property type="component" value="Unassembled WGS sequence"/>
</dbReference>
<evidence type="ECO:0000313" key="1">
    <source>
        <dbReference type="EMBL" id="OUJ05561.1"/>
    </source>
</evidence>
<comment type="caution">
    <text evidence="1">The sequence shown here is derived from an EMBL/GenBank/DDBJ whole genome shotgun (WGS) entry which is preliminary data.</text>
</comment>
<gene>
    <name evidence="1" type="ORF">HK23_04575</name>
</gene>
<sequence>MPAPRHKSQCVALRLGVLDVELVNRTLQCELLPGELYLSRQAHWHIAKDHPDDYDACMSALHRVGQSPGLIGQAPNHSDNFELVIRFRSKSPEQEYVLIAVGLEVDEDGLYRIKTAYRLPERTITARRSAGRLHLTKGA</sequence>
<name>A0A1Y3G5E6_9PROT</name>
<dbReference type="EMBL" id="JOPG01000018">
    <property type="protein sequence ID" value="OUJ05561.1"/>
    <property type="molecule type" value="Genomic_DNA"/>
</dbReference>
<proteinExistence type="predicted"/>
<accession>A0A1Y3G5E6</accession>
<evidence type="ECO:0008006" key="3">
    <source>
        <dbReference type="Google" id="ProtNLM"/>
    </source>
</evidence>
<dbReference type="AlphaFoldDB" id="A0A1Y3G5E6"/>
<reference evidence="2" key="1">
    <citation type="submission" date="2014-06" db="EMBL/GenBank/DDBJ databases">
        <authorList>
            <person name="Winans N.J."/>
            <person name="Newell P.D."/>
            <person name="Douglas A.E."/>
        </authorList>
    </citation>
    <scope>NUCLEOTIDE SEQUENCE [LARGE SCALE GENOMIC DNA]</scope>
    <source>
        <strain evidence="2">DsW_057</strain>
    </source>
</reference>
<organism evidence="1 2">
    <name type="scientific">Acetobacter malorum</name>
    <dbReference type="NCBI Taxonomy" id="178901"/>
    <lineage>
        <taxon>Bacteria</taxon>
        <taxon>Pseudomonadati</taxon>
        <taxon>Pseudomonadota</taxon>
        <taxon>Alphaproteobacteria</taxon>
        <taxon>Acetobacterales</taxon>
        <taxon>Acetobacteraceae</taxon>
        <taxon>Acetobacter</taxon>
    </lineage>
</organism>
<evidence type="ECO:0000313" key="2">
    <source>
        <dbReference type="Proteomes" id="UP000242683"/>
    </source>
</evidence>
<protein>
    <recommendedName>
        <fullName evidence="3">Phage-Barnase-EndoU-ColicinE5/D-RelE like nuclease 3 domain-containing protein</fullName>
    </recommendedName>
</protein>